<keyword evidence="1" id="KW-0408">Iron</keyword>
<evidence type="ECO:0000256" key="1">
    <source>
        <dbReference type="RuleBase" id="RU003682"/>
    </source>
</evidence>
<comment type="similarity">
    <text evidence="1">Belongs to the iron/ascorbate-dependent oxidoreductase family.</text>
</comment>
<dbReference type="InterPro" id="IPR005123">
    <property type="entry name" value="Oxoglu/Fe-dep_dioxygenase_dom"/>
</dbReference>
<dbReference type="InterPro" id="IPR026992">
    <property type="entry name" value="DIOX_N"/>
</dbReference>
<keyword evidence="4" id="KW-1185">Reference proteome</keyword>
<dbReference type="Gene3D" id="2.60.120.330">
    <property type="entry name" value="B-lactam Antibiotic, Isopenicillin N Synthase, Chain"/>
    <property type="match status" value="1"/>
</dbReference>
<dbReference type="EMBL" id="BAAASK010000027">
    <property type="protein sequence ID" value="GAA2698241.1"/>
    <property type="molecule type" value="Genomic_DNA"/>
</dbReference>
<dbReference type="SUPFAM" id="SSF51197">
    <property type="entry name" value="Clavaminate synthase-like"/>
    <property type="match status" value="1"/>
</dbReference>
<dbReference type="RefSeq" id="WP_003978799.1">
    <property type="nucleotide sequence ID" value="NZ_BAAASK010000027.1"/>
</dbReference>
<gene>
    <name evidence="3" type="ORF">GCM10010310_63540</name>
</gene>
<dbReference type="PROSITE" id="PS51471">
    <property type="entry name" value="FE2OG_OXY"/>
    <property type="match status" value="1"/>
</dbReference>
<dbReference type="PANTHER" id="PTHR47990">
    <property type="entry name" value="2-OXOGLUTARATE (2OG) AND FE(II)-DEPENDENT OXYGENASE SUPERFAMILY PROTEIN-RELATED"/>
    <property type="match status" value="1"/>
</dbReference>
<proteinExistence type="inferred from homology"/>
<feature type="domain" description="Fe2OG dioxygenase" evidence="2">
    <location>
        <begin position="135"/>
        <end position="232"/>
    </location>
</feature>
<keyword evidence="1" id="KW-0479">Metal-binding</keyword>
<name>A0ABN3TCT5_9ACTN</name>
<evidence type="ECO:0000313" key="3">
    <source>
        <dbReference type="EMBL" id="GAA2698241.1"/>
    </source>
</evidence>
<accession>A0ABN3TCT5</accession>
<dbReference type="Proteomes" id="UP001499989">
    <property type="component" value="Unassembled WGS sequence"/>
</dbReference>
<dbReference type="GeneID" id="91389247"/>
<evidence type="ECO:0000313" key="4">
    <source>
        <dbReference type="Proteomes" id="UP001499989"/>
    </source>
</evidence>
<organism evidence="3 4">
    <name type="scientific">Streptomyces violaceolatus</name>
    <dbReference type="NCBI Taxonomy" id="67378"/>
    <lineage>
        <taxon>Bacteria</taxon>
        <taxon>Bacillati</taxon>
        <taxon>Actinomycetota</taxon>
        <taxon>Actinomycetes</taxon>
        <taxon>Kitasatosporales</taxon>
        <taxon>Streptomycetaceae</taxon>
        <taxon>Streptomyces</taxon>
        <taxon>Streptomyces violaceoruber group</taxon>
    </lineage>
</organism>
<dbReference type="InterPro" id="IPR050231">
    <property type="entry name" value="Iron_ascorbate_oxido_reductase"/>
</dbReference>
<keyword evidence="1" id="KW-0560">Oxidoreductase</keyword>
<comment type="caution">
    <text evidence="3">The sequence shown here is derived from an EMBL/GenBank/DDBJ whole genome shotgun (WGS) entry which is preliminary data.</text>
</comment>
<sequence length="270" mass="29611">MTSREDEAAGEIRATGFAWVRLEPSEADLLRSALAGGRAFFALPESVKAQHVSEDMNHGYRPMGQEYSVSAERPDLNECFALWSDRSDMVPGADRLGQLLQAWAAYRAVLDALVKGVVTCLARHFGGACAPAFRRASYLQMNNYCAAPAQRDLLQDLHEDGHLVTVHYASGPGLEVRLDGRIQPLEAAAESVLLMPGSVMTGLTSGAIRPLYHQVRDLAVPDRVSLMYFVNPSLDKPVHPWSHEPDTSVDLRDAIRSRPLAFGLPHVPDL</sequence>
<evidence type="ECO:0000259" key="2">
    <source>
        <dbReference type="PROSITE" id="PS51471"/>
    </source>
</evidence>
<protein>
    <recommendedName>
        <fullName evidence="2">Fe2OG dioxygenase domain-containing protein</fullName>
    </recommendedName>
</protein>
<dbReference type="InterPro" id="IPR027443">
    <property type="entry name" value="IPNS-like_sf"/>
</dbReference>
<dbReference type="Pfam" id="PF14226">
    <property type="entry name" value="DIOX_N"/>
    <property type="match status" value="1"/>
</dbReference>
<reference evidence="3 4" key="1">
    <citation type="journal article" date="2019" name="Int. J. Syst. Evol. Microbiol.">
        <title>The Global Catalogue of Microorganisms (GCM) 10K type strain sequencing project: providing services to taxonomists for standard genome sequencing and annotation.</title>
        <authorList>
            <consortium name="The Broad Institute Genomics Platform"/>
            <consortium name="The Broad Institute Genome Sequencing Center for Infectious Disease"/>
            <person name="Wu L."/>
            <person name="Ma J."/>
        </authorList>
    </citation>
    <scope>NUCLEOTIDE SEQUENCE [LARGE SCALE GENOMIC DNA]</scope>
    <source>
        <strain evidence="3 4">JCM 4531</strain>
    </source>
</reference>